<organism evidence="2 3">
    <name type="scientific">Neobacillus mesonae</name>
    <dbReference type="NCBI Taxonomy" id="1193713"/>
    <lineage>
        <taxon>Bacteria</taxon>
        <taxon>Bacillati</taxon>
        <taxon>Bacillota</taxon>
        <taxon>Bacilli</taxon>
        <taxon>Bacillales</taxon>
        <taxon>Bacillaceae</taxon>
        <taxon>Neobacillus</taxon>
    </lineage>
</organism>
<accession>A0A3T0I5F7</accession>
<proteinExistence type="predicted"/>
<reference evidence="2 3" key="1">
    <citation type="submission" date="2017-07" db="EMBL/GenBank/DDBJ databases">
        <title>The complete genome sequence of Bacillus mesonae strain H20-5, an efficient strain improving plant abiotic stress resistance.</title>
        <authorList>
            <person name="Kim S.Y."/>
            <person name="Song H."/>
            <person name="Sang M.K."/>
            <person name="Weon H.-Y."/>
            <person name="Song J."/>
        </authorList>
    </citation>
    <scope>NUCLEOTIDE SEQUENCE [LARGE SCALE GENOMIC DNA]</scope>
    <source>
        <strain evidence="2 3">H20-5</strain>
    </source>
</reference>
<dbReference type="Pfam" id="PF11181">
    <property type="entry name" value="YflT"/>
    <property type="match status" value="1"/>
</dbReference>
<dbReference type="STRING" id="1193713.GCA_001636315_02268"/>
<sequence length="108" mass="12185">MNTVRVVENGLEAKKVIEQFNLQGFTKDDIYLLAHDETRTEDLTDSLDIQDVGVKEEGFLDSVANVFRTRGDELRSKMESLGLSHAEAERFEEELDQGRVVVIASTQP</sequence>
<feature type="domain" description="General stress protein 17M-like" evidence="1">
    <location>
        <begin position="3"/>
        <end position="98"/>
    </location>
</feature>
<evidence type="ECO:0000313" key="3">
    <source>
        <dbReference type="Proteomes" id="UP000282892"/>
    </source>
</evidence>
<name>A0A3T0I5F7_9BACI</name>
<protein>
    <submittedName>
        <fullName evidence="2">General stress protein</fullName>
    </submittedName>
</protein>
<dbReference type="AlphaFoldDB" id="A0A3T0I5F7"/>
<gene>
    <name evidence="2" type="ORF">CHR53_26770</name>
</gene>
<dbReference type="KEGG" id="nmk:CHR53_26770"/>
<dbReference type="RefSeq" id="WP_066389392.1">
    <property type="nucleotide sequence ID" value="NZ_CP022572.1"/>
</dbReference>
<evidence type="ECO:0000313" key="2">
    <source>
        <dbReference type="EMBL" id="AZU64543.1"/>
    </source>
</evidence>
<dbReference type="OrthoDB" id="2353304at2"/>
<dbReference type="EMBL" id="CP022572">
    <property type="protein sequence ID" value="AZU64543.1"/>
    <property type="molecule type" value="Genomic_DNA"/>
</dbReference>
<dbReference type="InterPro" id="IPR025889">
    <property type="entry name" value="GSP17M-like_dom"/>
</dbReference>
<keyword evidence="3" id="KW-1185">Reference proteome</keyword>
<evidence type="ECO:0000259" key="1">
    <source>
        <dbReference type="Pfam" id="PF11181"/>
    </source>
</evidence>
<dbReference type="Proteomes" id="UP000282892">
    <property type="component" value="Chromosome"/>
</dbReference>